<gene>
    <name evidence="1" type="ORF">A4W93_27950</name>
</gene>
<dbReference type="KEGG" id="rgu:A4W93_27950"/>
<dbReference type="AlphaFoldDB" id="A0A1W6LII9"/>
<dbReference type="InterPro" id="IPR012334">
    <property type="entry name" value="Pectin_lyas_fold"/>
</dbReference>
<keyword evidence="2" id="KW-1185">Reference proteome</keyword>
<evidence type="ECO:0008006" key="3">
    <source>
        <dbReference type="Google" id="ProtNLM"/>
    </source>
</evidence>
<protein>
    <recommendedName>
        <fullName evidence="3">Right handed beta helix domain-containing protein</fullName>
    </recommendedName>
</protein>
<sequence length="533" mass="55381">MSVPGAITTPYPTIQNLTVEWAFTGDANASGVVNVRYRPQGTSTWTTGMPLRRIQAGSSSGFSWNTRHSGSIFDLQPATTYEVELSLVDADGGSTTRTVTAATRAVPAAMAGAPVKSATPSTLASVLSSAAAGDVIQLAAGNYSAFTMSRDGAAGKPIVIRGTSGAVFSGELNFIGRKYVMLDAVTVNGAVRFDSTSHFALTRSTIKTVASVRGGSGVVAYGRAENAYIADNVITGTTPWTEAALGVNGANTGEGIEFTGPGHVIMNNKVSGFRDNISLLEDDEAVDQYSIDILNNDLSIAADDAVEADFCAHNCRIMRNRITNAFIGLSSQPGLGGPTYFIRNVMYNIAHVSFKLYRGSYGDVLLHNTVVKGGDAIGVYAGTPVNNLYSRNNLFIGGPGGSYGGYNNGTGKALQIADLVTSNANMNYDAIGTTVGSFTGRFGATAFSDFTQFRNLTTEKNFTQVSLAVFNSTVAVPSNAMSTYAAPDLRLKAGSAAENAGVVIPGINSGYSGSAPDVGAYEVGAPLPVVGPR</sequence>
<name>A0A1W6LII9_9BURK</name>
<proteinExistence type="predicted"/>
<dbReference type="OrthoDB" id="6475864at2"/>
<evidence type="ECO:0000313" key="1">
    <source>
        <dbReference type="EMBL" id="ARN24094.1"/>
    </source>
</evidence>
<dbReference type="STRING" id="946333.A4W93_27950"/>
<organism evidence="1 2">
    <name type="scientific">Piscinibacter gummiphilus</name>
    <dbReference type="NCBI Taxonomy" id="946333"/>
    <lineage>
        <taxon>Bacteria</taxon>
        <taxon>Pseudomonadati</taxon>
        <taxon>Pseudomonadota</taxon>
        <taxon>Betaproteobacteria</taxon>
        <taxon>Burkholderiales</taxon>
        <taxon>Sphaerotilaceae</taxon>
        <taxon>Piscinibacter</taxon>
    </lineage>
</organism>
<evidence type="ECO:0000313" key="2">
    <source>
        <dbReference type="Proteomes" id="UP000193427"/>
    </source>
</evidence>
<dbReference type="EMBL" id="CP015118">
    <property type="protein sequence ID" value="ARN24094.1"/>
    <property type="molecule type" value="Genomic_DNA"/>
</dbReference>
<dbReference type="Gene3D" id="2.160.20.10">
    <property type="entry name" value="Single-stranded right-handed beta-helix, Pectin lyase-like"/>
    <property type="match status" value="1"/>
</dbReference>
<dbReference type="SUPFAM" id="SSF51126">
    <property type="entry name" value="Pectin lyase-like"/>
    <property type="match status" value="1"/>
</dbReference>
<accession>A0A1W6LII9</accession>
<dbReference type="Proteomes" id="UP000193427">
    <property type="component" value="Chromosome"/>
</dbReference>
<dbReference type="InterPro" id="IPR011050">
    <property type="entry name" value="Pectin_lyase_fold/virulence"/>
</dbReference>
<reference evidence="1 2" key="1">
    <citation type="submission" date="2016-04" db="EMBL/GenBank/DDBJ databases">
        <title>Complete genome sequence of natural rubber-degrading, novel Gram-negative bacterium, Rhizobacter gummiphilus strain NS21.</title>
        <authorList>
            <person name="Tabata M."/>
            <person name="Kasai D."/>
            <person name="Fukuda M."/>
        </authorList>
    </citation>
    <scope>NUCLEOTIDE SEQUENCE [LARGE SCALE GENOMIC DNA]</scope>
    <source>
        <strain evidence="1 2">NS21</strain>
    </source>
</reference>